<evidence type="ECO:0000259" key="12">
    <source>
        <dbReference type="PROSITE" id="PS50888"/>
    </source>
</evidence>
<dbReference type="GO" id="GO:0046983">
    <property type="term" value="F:protein dimerization activity"/>
    <property type="evidence" value="ECO:0007669"/>
    <property type="project" value="InterPro"/>
</dbReference>
<evidence type="ECO:0000256" key="3">
    <source>
        <dbReference type="ARBA" id="ARBA00022692"/>
    </source>
</evidence>
<dbReference type="Gene3D" id="4.10.280.10">
    <property type="entry name" value="Helix-loop-helix DNA-binding domain"/>
    <property type="match status" value="1"/>
</dbReference>
<dbReference type="EMBL" id="JACMRX010000006">
    <property type="protein sequence ID" value="KAF7988250.1"/>
    <property type="molecule type" value="Genomic_DNA"/>
</dbReference>
<evidence type="ECO:0000313" key="13">
    <source>
        <dbReference type="EMBL" id="KAF7988250.1"/>
    </source>
</evidence>
<evidence type="ECO:0000256" key="10">
    <source>
        <dbReference type="ARBA" id="ARBA00023242"/>
    </source>
</evidence>
<evidence type="ECO:0000256" key="9">
    <source>
        <dbReference type="ARBA" id="ARBA00023163"/>
    </source>
</evidence>
<sequence length="1039" mass="116856">MEGFHSFTDDDDLNLDDVSGFDVTEILRCSDELLHGDLNDDSYFSVLSEPINDDLPLLNISNGMEIDNFDTIPTSELHKQSQSPQHQQQQQQLQQQEHQPQHQYKQKQKQKKVIDIQSESEQLNCQQNQRVSVAQPIPTNVFNSQYTTIPQNVNFNVQSPVVTLAPVTAHQRQLLLPAQLIKSESLVYPGATQATTTTSVSHQIHTFVNTANGTVLATGIPVVLETDKVQINRLNTTNTQICVPKPREGKRTAHNAIERRYRTSINDKIIELKNMIVGTDAKLNKSAILRKTIDYIRFLQNQNSKLKTENMALKMTSKHQKLHNLLSCGELTPPSSDSSEPSLSPGPIAPLSPASPVFIKEENEKSPSPSKIISNNQNNISGLRDHTRLTLCAFLLVCLAFNPLGMALNNVDMFSSNNYEEHVEHGRTILTHSDTNDEIQDNYLSSSMKFWKNDIIIWFINGLLLAGGLCRLLLYGDSVIPIESKNFLELVRWRRQAEFNMSINEYEKAYSDLANCLRYFGRSLPSSRFDIWLATLWQIVRQVLHKLLIGKWVLFIGKWIAEKNDKYEKEVSAAELAICYGRLLSLKLSEGSTDGLLFLTLSSINYAEAAGDNIQKVSLIEIYINAALSFKKSLLPFVHKYYLAKAKSILLITGVNVPQKYRWILTEEGTKFLLSGKWNYGIHMDDSNDKFSLTSQKSKTDPLSYASRAYREHLITQAIKLISGTATTTGDSYASKTLEISKSIISSSNVESCFPGSNSDHDNESKGYEDVIGLWWGGVFLAASSWRLGEEDPTAWNIVETKFPYDKFNNETNSNNSPLSHAVLSVIQAAKKSKCKSSIRLIDQAGKLLEQSMVFYNCKQQSSQNVQLIQLWVCDWLLELRTILWQELCGCDKGNDHAVTNFFLAGFQRDLAKLRQLSQHISSVLPRIFLYEATARIMAGAAPMKTQILLDRSLHHKNLKTSMICGKDRSLENTSGEREHAAALCLACRHLPTLLLASPGERAGMLSEAAKTLEKIGDRQKLQECYELMKQLSPAISVN</sequence>
<evidence type="ECO:0000256" key="2">
    <source>
        <dbReference type="ARBA" id="ARBA00004477"/>
    </source>
</evidence>
<dbReference type="PANTHER" id="PTHR46062:SF1">
    <property type="entry name" value="LP12374P"/>
    <property type="match status" value="1"/>
</dbReference>
<evidence type="ECO:0000256" key="8">
    <source>
        <dbReference type="ARBA" id="ARBA00023136"/>
    </source>
</evidence>
<reference evidence="13 14" key="1">
    <citation type="submission" date="2020-08" db="EMBL/GenBank/DDBJ databases">
        <title>Aphidius gifuensis genome sequencing and assembly.</title>
        <authorList>
            <person name="Du Z."/>
        </authorList>
    </citation>
    <scope>NUCLEOTIDE SEQUENCE [LARGE SCALE GENOMIC DNA]</scope>
    <source>
        <strain evidence="13">YNYX2018</strain>
        <tissue evidence="13">Adults</tissue>
    </source>
</reference>
<evidence type="ECO:0000256" key="6">
    <source>
        <dbReference type="ARBA" id="ARBA00023015"/>
    </source>
</evidence>
<keyword evidence="10" id="KW-0539">Nucleus</keyword>
<evidence type="ECO:0000256" key="11">
    <source>
        <dbReference type="SAM" id="MobiDB-lite"/>
    </source>
</evidence>
<dbReference type="FunFam" id="4.10.280.10:FF:000098">
    <property type="entry name" value="Sterol regulatory element-binding protein"/>
    <property type="match status" value="1"/>
</dbReference>
<comment type="caution">
    <text evidence="13">The sequence shown here is derived from an EMBL/GenBank/DDBJ whole genome shotgun (WGS) entry which is preliminary data.</text>
</comment>
<accession>A0A835CPM5</accession>
<dbReference type="PANTHER" id="PTHR46062">
    <property type="entry name" value="STEROL REGULATORY ELEMENT-BINDING PROTEIN"/>
    <property type="match status" value="1"/>
</dbReference>
<keyword evidence="6" id="KW-0805">Transcription regulation</keyword>
<evidence type="ECO:0000256" key="5">
    <source>
        <dbReference type="ARBA" id="ARBA00022989"/>
    </source>
</evidence>
<dbReference type="SMART" id="SM00353">
    <property type="entry name" value="HLH"/>
    <property type="match status" value="1"/>
</dbReference>
<keyword evidence="5" id="KW-1133">Transmembrane helix</keyword>
<proteinExistence type="predicted"/>
<keyword evidence="3" id="KW-0812">Transmembrane</keyword>
<dbReference type="InterPro" id="IPR011598">
    <property type="entry name" value="bHLH_dom"/>
</dbReference>
<keyword evidence="14" id="KW-1185">Reference proteome</keyword>
<name>A0A835CPM5_APHGI</name>
<dbReference type="SUPFAM" id="SSF47459">
    <property type="entry name" value="HLH, helix-loop-helix DNA-binding domain"/>
    <property type="match status" value="1"/>
</dbReference>
<dbReference type="Pfam" id="PF00010">
    <property type="entry name" value="HLH"/>
    <property type="match status" value="1"/>
</dbReference>
<dbReference type="PROSITE" id="PS50888">
    <property type="entry name" value="BHLH"/>
    <property type="match status" value="1"/>
</dbReference>
<keyword evidence="4" id="KW-0256">Endoplasmic reticulum</keyword>
<gene>
    <name evidence="13" type="ORF">HCN44_007782</name>
</gene>
<keyword evidence="9" id="KW-0804">Transcription</keyword>
<organism evidence="13 14">
    <name type="scientific">Aphidius gifuensis</name>
    <name type="common">Parasitoid wasp</name>
    <dbReference type="NCBI Taxonomy" id="684658"/>
    <lineage>
        <taxon>Eukaryota</taxon>
        <taxon>Metazoa</taxon>
        <taxon>Ecdysozoa</taxon>
        <taxon>Arthropoda</taxon>
        <taxon>Hexapoda</taxon>
        <taxon>Insecta</taxon>
        <taxon>Pterygota</taxon>
        <taxon>Neoptera</taxon>
        <taxon>Endopterygota</taxon>
        <taxon>Hymenoptera</taxon>
        <taxon>Apocrita</taxon>
        <taxon>Ichneumonoidea</taxon>
        <taxon>Braconidae</taxon>
        <taxon>Aphidiinae</taxon>
        <taxon>Aphidius</taxon>
    </lineage>
</organism>
<keyword evidence="7" id="KW-0238">DNA-binding</keyword>
<evidence type="ECO:0000256" key="7">
    <source>
        <dbReference type="ARBA" id="ARBA00023125"/>
    </source>
</evidence>
<evidence type="ECO:0000313" key="14">
    <source>
        <dbReference type="Proteomes" id="UP000639338"/>
    </source>
</evidence>
<feature type="compositionally biased region" description="Low complexity" evidence="11">
    <location>
        <begin position="80"/>
        <end position="103"/>
    </location>
</feature>
<feature type="region of interest" description="Disordered" evidence="11">
    <location>
        <begin position="76"/>
        <end position="112"/>
    </location>
</feature>
<dbReference type="InterPro" id="IPR036638">
    <property type="entry name" value="HLH_DNA-bd_sf"/>
</dbReference>
<comment type="subcellular location">
    <subcellularLocation>
        <location evidence="2">Endoplasmic reticulum membrane</location>
        <topology evidence="2">Multi-pass membrane protein</topology>
    </subcellularLocation>
    <subcellularLocation>
        <location evidence="1">Nucleus</location>
    </subcellularLocation>
</comment>
<dbReference type="GO" id="GO:0000978">
    <property type="term" value="F:RNA polymerase II cis-regulatory region sequence-specific DNA binding"/>
    <property type="evidence" value="ECO:0007669"/>
    <property type="project" value="TreeGrafter"/>
</dbReference>
<dbReference type="Proteomes" id="UP000639338">
    <property type="component" value="Unassembled WGS sequence"/>
</dbReference>
<evidence type="ECO:0000256" key="1">
    <source>
        <dbReference type="ARBA" id="ARBA00004123"/>
    </source>
</evidence>
<feature type="compositionally biased region" description="Low complexity" evidence="11">
    <location>
        <begin position="333"/>
        <end position="346"/>
    </location>
</feature>
<dbReference type="AlphaFoldDB" id="A0A835CPM5"/>
<dbReference type="CDD" id="cd11394">
    <property type="entry name" value="bHLHzip_SREBP"/>
    <property type="match status" value="1"/>
</dbReference>
<keyword evidence="8" id="KW-0472">Membrane</keyword>
<evidence type="ECO:0000256" key="4">
    <source>
        <dbReference type="ARBA" id="ARBA00022824"/>
    </source>
</evidence>
<dbReference type="GO" id="GO:0005789">
    <property type="term" value="C:endoplasmic reticulum membrane"/>
    <property type="evidence" value="ECO:0007669"/>
    <property type="project" value="UniProtKB-SubCell"/>
</dbReference>
<protein>
    <recommendedName>
        <fullName evidence="12">BHLH domain-containing protein</fullName>
    </recommendedName>
</protein>
<feature type="region of interest" description="Disordered" evidence="11">
    <location>
        <begin position="327"/>
        <end position="347"/>
    </location>
</feature>
<dbReference type="GO" id="GO:0005634">
    <property type="term" value="C:nucleus"/>
    <property type="evidence" value="ECO:0007669"/>
    <property type="project" value="UniProtKB-SubCell"/>
</dbReference>
<feature type="domain" description="BHLH" evidence="12">
    <location>
        <begin position="249"/>
        <end position="299"/>
    </location>
</feature>
<dbReference type="GO" id="GO:0000981">
    <property type="term" value="F:DNA-binding transcription factor activity, RNA polymerase II-specific"/>
    <property type="evidence" value="ECO:0007669"/>
    <property type="project" value="TreeGrafter"/>
</dbReference>
<dbReference type="OrthoDB" id="2133190at2759"/>